<dbReference type="InterPro" id="IPR005618">
    <property type="entry name" value="OMPW"/>
</dbReference>
<accession>A0A3B0RJA8</accession>
<dbReference type="GO" id="GO:0055085">
    <property type="term" value="P:transmembrane transport"/>
    <property type="evidence" value="ECO:0007669"/>
    <property type="project" value="TreeGrafter"/>
</dbReference>
<dbReference type="GO" id="GO:0019867">
    <property type="term" value="C:outer membrane"/>
    <property type="evidence" value="ECO:0007669"/>
    <property type="project" value="InterPro"/>
</dbReference>
<dbReference type="EMBL" id="UOEE01000130">
    <property type="protein sequence ID" value="VAV91681.1"/>
    <property type="molecule type" value="Genomic_DNA"/>
</dbReference>
<evidence type="ECO:0000313" key="1">
    <source>
        <dbReference type="EMBL" id="VAV91681.1"/>
    </source>
</evidence>
<sequence>MTKLTKLIAIALATTLLSSGAALAEDYGPWQVRVRMITIAPQESSTVSIGGFSDHSVQIVPEVDISYFFSDNWSAELILATSKHSANGWNTALGDLDLGSIWVLPPTLTLQYHLMPGQIVNPYVGAGANLTFFYGQSFDAGSPIIDISHSASFGPALQAGVDIQTGGDWFLNLDLKKIWIQTDAVVNAGALGVATADVSLDPLVFGVGIGRRF</sequence>
<dbReference type="AlphaFoldDB" id="A0A3B0RJA8"/>
<dbReference type="PANTHER" id="PTHR36920">
    <property type="match status" value="1"/>
</dbReference>
<name>A0A3B0RJA8_9ZZZZ</name>
<dbReference type="Pfam" id="PF03922">
    <property type="entry name" value="OmpW"/>
    <property type="match status" value="1"/>
</dbReference>
<dbReference type="PANTHER" id="PTHR36920:SF1">
    <property type="entry name" value="OUTER MEMBRANE PROTEIN W"/>
    <property type="match status" value="1"/>
</dbReference>
<gene>
    <name evidence="1" type="ORF">MNBD_ALPHA06-1797</name>
</gene>
<organism evidence="1">
    <name type="scientific">hydrothermal vent metagenome</name>
    <dbReference type="NCBI Taxonomy" id="652676"/>
    <lineage>
        <taxon>unclassified sequences</taxon>
        <taxon>metagenomes</taxon>
        <taxon>ecological metagenomes</taxon>
    </lineage>
</organism>
<dbReference type="SUPFAM" id="SSF56925">
    <property type="entry name" value="OMPA-like"/>
    <property type="match status" value="1"/>
</dbReference>
<dbReference type="Gene3D" id="2.40.160.20">
    <property type="match status" value="1"/>
</dbReference>
<protein>
    <submittedName>
        <fullName evidence="1">Outer membrane protein W</fullName>
    </submittedName>
</protein>
<reference evidence="1" key="1">
    <citation type="submission" date="2018-06" db="EMBL/GenBank/DDBJ databases">
        <authorList>
            <person name="Zhirakovskaya E."/>
        </authorList>
    </citation>
    <scope>NUCLEOTIDE SEQUENCE</scope>
</reference>
<dbReference type="InterPro" id="IPR011250">
    <property type="entry name" value="OMP/PagP_B-barrel"/>
</dbReference>
<proteinExistence type="predicted"/>